<evidence type="ECO:0000313" key="2">
    <source>
        <dbReference type="Proteomes" id="UP000887013"/>
    </source>
</evidence>
<evidence type="ECO:0000313" key="1">
    <source>
        <dbReference type="EMBL" id="GFT59943.1"/>
    </source>
</evidence>
<proteinExistence type="predicted"/>
<dbReference type="Proteomes" id="UP000887013">
    <property type="component" value="Unassembled WGS sequence"/>
</dbReference>
<sequence length="79" mass="8861">MIGEKDVKFTEDLFITEHRAMRCLWQTPFFTVSSMKVRALHGHSVQSKDVTTIITDSGQTYQMKQARVSSGDHSGKGEG</sequence>
<organism evidence="1 2">
    <name type="scientific">Nephila pilipes</name>
    <name type="common">Giant wood spider</name>
    <name type="synonym">Nephila maculata</name>
    <dbReference type="NCBI Taxonomy" id="299642"/>
    <lineage>
        <taxon>Eukaryota</taxon>
        <taxon>Metazoa</taxon>
        <taxon>Ecdysozoa</taxon>
        <taxon>Arthropoda</taxon>
        <taxon>Chelicerata</taxon>
        <taxon>Arachnida</taxon>
        <taxon>Araneae</taxon>
        <taxon>Araneomorphae</taxon>
        <taxon>Entelegynae</taxon>
        <taxon>Araneoidea</taxon>
        <taxon>Nephilidae</taxon>
        <taxon>Nephila</taxon>
    </lineage>
</organism>
<gene>
    <name evidence="1" type="ORF">NPIL_315511</name>
</gene>
<dbReference type="EMBL" id="BMAW01067473">
    <property type="protein sequence ID" value="GFT59943.1"/>
    <property type="molecule type" value="Genomic_DNA"/>
</dbReference>
<comment type="caution">
    <text evidence="1">The sequence shown here is derived from an EMBL/GenBank/DDBJ whole genome shotgun (WGS) entry which is preliminary data.</text>
</comment>
<dbReference type="AlphaFoldDB" id="A0A8X6PAM4"/>
<name>A0A8X6PAM4_NEPPI</name>
<protein>
    <submittedName>
        <fullName evidence="1">Uncharacterized protein</fullName>
    </submittedName>
</protein>
<reference evidence="1" key="1">
    <citation type="submission" date="2020-08" db="EMBL/GenBank/DDBJ databases">
        <title>Multicomponent nature underlies the extraordinary mechanical properties of spider dragline silk.</title>
        <authorList>
            <person name="Kono N."/>
            <person name="Nakamura H."/>
            <person name="Mori M."/>
            <person name="Yoshida Y."/>
            <person name="Ohtoshi R."/>
            <person name="Malay A.D."/>
            <person name="Moran D.A.P."/>
            <person name="Tomita M."/>
            <person name="Numata K."/>
            <person name="Arakawa K."/>
        </authorList>
    </citation>
    <scope>NUCLEOTIDE SEQUENCE</scope>
</reference>
<accession>A0A8X6PAM4</accession>
<keyword evidence="2" id="KW-1185">Reference proteome</keyword>